<evidence type="ECO:0000313" key="3">
    <source>
        <dbReference type="Proteomes" id="UP001300763"/>
    </source>
</evidence>
<dbReference type="InterPro" id="IPR001437">
    <property type="entry name" value="Tscrpt_elong_fac_GreA/B_C"/>
</dbReference>
<dbReference type="EMBL" id="JAQZAO010000012">
    <property type="protein sequence ID" value="MDD7968399.1"/>
    <property type="molecule type" value="Genomic_DNA"/>
</dbReference>
<dbReference type="PROSITE" id="PS00830">
    <property type="entry name" value="GREAB_2"/>
    <property type="match status" value="1"/>
</dbReference>
<dbReference type="Pfam" id="PF01272">
    <property type="entry name" value="GreA_GreB"/>
    <property type="match status" value="1"/>
</dbReference>
<evidence type="ECO:0000259" key="1">
    <source>
        <dbReference type="Pfam" id="PF01272"/>
    </source>
</evidence>
<keyword evidence="2" id="KW-0648">Protein biosynthesis</keyword>
<protein>
    <submittedName>
        <fullName evidence="2">GreA/GreB family elongation factor</fullName>
    </submittedName>
</protein>
<evidence type="ECO:0000313" key="2">
    <source>
        <dbReference type="EMBL" id="MDD7968399.1"/>
    </source>
</evidence>
<dbReference type="Proteomes" id="UP001300763">
    <property type="component" value="Unassembled WGS sequence"/>
</dbReference>
<dbReference type="InterPro" id="IPR036953">
    <property type="entry name" value="GreA/GreB_C_sf"/>
</dbReference>
<proteinExistence type="predicted"/>
<keyword evidence="2" id="KW-0251">Elongation factor</keyword>
<dbReference type="GO" id="GO:0003746">
    <property type="term" value="F:translation elongation factor activity"/>
    <property type="evidence" value="ECO:0007669"/>
    <property type="project" value="UniProtKB-KW"/>
</dbReference>
<comment type="caution">
    <text evidence="2">The sequence shown here is derived from an EMBL/GenBank/DDBJ whole genome shotgun (WGS) entry which is preliminary data.</text>
</comment>
<dbReference type="RefSeq" id="WP_274202930.1">
    <property type="nucleotide sequence ID" value="NZ_JAQZAO010000012.1"/>
</dbReference>
<name>A0ABT5SZU8_9PSEU</name>
<keyword evidence="3" id="KW-1185">Reference proteome</keyword>
<feature type="domain" description="Transcription elongation factor GreA/GreB C-terminal" evidence="1">
    <location>
        <begin position="72"/>
        <end position="144"/>
    </location>
</feature>
<dbReference type="SUPFAM" id="SSF54534">
    <property type="entry name" value="FKBP-like"/>
    <property type="match status" value="1"/>
</dbReference>
<reference evidence="2 3" key="1">
    <citation type="submission" date="2023-02" db="EMBL/GenBank/DDBJ databases">
        <title>Genome sequencing required for Actinomycetospora new species description.</title>
        <authorList>
            <person name="Saimee Y."/>
            <person name="Duangmal K."/>
        </authorList>
    </citation>
    <scope>NUCLEOTIDE SEQUENCE [LARGE SCALE GENOMIC DNA]</scope>
    <source>
        <strain evidence="2 3">DW7H6</strain>
    </source>
</reference>
<accession>A0ABT5SZU8</accession>
<dbReference type="InterPro" id="IPR018151">
    <property type="entry name" value="TF_GreA/GreB_CS"/>
</dbReference>
<dbReference type="Gene3D" id="3.10.50.30">
    <property type="entry name" value="Transcription elongation factor, GreA/GreB, C-terminal domain"/>
    <property type="match status" value="1"/>
</dbReference>
<sequence>MTESGRAWLSAQGYQQVLDELDQLLLSHRSGPPRQDGDDDAWARHRWRERRIRYLQELVLGAAVGGAPPDDGVAEPGMVLTVRLDDAAETDTFLLAESGVPADREIDVYSPASPIGQAVLGAHEGDTRPCRLPDGHTISITLVAATPYDRG</sequence>
<gene>
    <name evidence="2" type="ORF">PGB27_23910</name>
</gene>
<organism evidence="2 3">
    <name type="scientific">Actinomycetospora lemnae</name>
    <dbReference type="NCBI Taxonomy" id="3019891"/>
    <lineage>
        <taxon>Bacteria</taxon>
        <taxon>Bacillati</taxon>
        <taxon>Actinomycetota</taxon>
        <taxon>Actinomycetes</taxon>
        <taxon>Pseudonocardiales</taxon>
        <taxon>Pseudonocardiaceae</taxon>
        <taxon>Actinomycetospora</taxon>
    </lineage>
</organism>